<keyword evidence="1" id="KW-0812">Transmembrane</keyword>
<proteinExistence type="predicted"/>
<evidence type="ECO:0000313" key="2">
    <source>
        <dbReference type="EMBL" id="MBP2623824.1"/>
    </source>
</evidence>
<feature type="transmembrane region" description="Helical" evidence="1">
    <location>
        <begin position="159"/>
        <end position="184"/>
    </location>
</feature>
<gene>
    <name evidence="2" type="ORF">C4K46_07710</name>
</gene>
<evidence type="ECO:0000313" key="3">
    <source>
        <dbReference type="Proteomes" id="UP001519296"/>
    </source>
</evidence>
<keyword evidence="3" id="KW-1185">Reference proteome</keyword>
<keyword evidence="1" id="KW-1133">Transmembrane helix</keyword>
<dbReference type="RefSeq" id="WP_209628319.1">
    <property type="nucleotide sequence ID" value="NZ_PRDG01000004.1"/>
</dbReference>
<accession>A0ABS5B740</accession>
<dbReference type="Proteomes" id="UP001519296">
    <property type="component" value="Unassembled WGS sequence"/>
</dbReference>
<protein>
    <submittedName>
        <fullName evidence="2">ABC transporter permease</fullName>
    </submittedName>
</protein>
<dbReference type="Pfam" id="PF12730">
    <property type="entry name" value="ABC2_membrane_4"/>
    <property type="match status" value="1"/>
</dbReference>
<sequence length="254" mass="28159">MIKLIKIEFLKLFSGRKTPYLLYGLFALLVLLLVSFLRIFASESSFGNVFKSTSDTFSIFAVMVGVVLTLVSFNQEIQQKTIKTLLVTPIKRSEILFSKLLVSLSVSFSILIILACTSFLATSLLFGFFTEGAYSSSGENIQAFSAGLVQMLTAFFTTIFYSCLILCLFLITNSLSFTLIGILLAKGLGELISRSLLAHHNAFLYYSPLGMLNILNPLTSTQAISGYLLQLVLVLIYSTIIFILSCKLFDNKEF</sequence>
<feature type="transmembrane region" description="Helical" evidence="1">
    <location>
        <begin position="100"/>
        <end position="129"/>
    </location>
</feature>
<dbReference type="PANTHER" id="PTHR37305:SF1">
    <property type="entry name" value="MEMBRANE PROTEIN"/>
    <property type="match status" value="1"/>
</dbReference>
<organism evidence="2 3">
    <name type="scientific">Streptococcus oricebi</name>
    <dbReference type="NCBI Taxonomy" id="1547447"/>
    <lineage>
        <taxon>Bacteria</taxon>
        <taxon>Bacillati</taxon>
        <taxon>Bacillota</taxon>
        <taxon>Bacilli</taxon>
        <taxon>Lactobacillales</taxon>
        <taxon>Streptococcaceae</taxon>
        <taxon>Streptococcus</taxon>
    </lineage>
</organism>
<reference evidence="2 3" key="1">
    <citation type="submission" date="2018-02" db="EMBL/GenBank/DDBJ databases">
        <title>Draft genome sequence of Streptococcus oricebi CCUG 70868T type strain.</title>
        <authorList>
            <person name="Mendez V."/>
            <person name="Salva-Serra F."/>
            <person name="Jaen-Luchoro D."/>
            <person name="Gonzales-Siles L."/>
            <person name="Karlsson R."/>
            <person name="Engstrom-Jakobsson H."/>
            <person name="Busquets A."/>
            <person name="Gomila M."/>
            <person name="Pineiro-Iglesias B."/>
            <person name="Bennasar-Figueras A."/>
            <person name="Seeger M."/>
            <person name="Moore E."/>
        </authorList>
    </citation>
    <scope>NUCLEOTIDE SEQUENCE [LARGE SCALE GENOMIC DNA]</scope>
    <source>
        <strain evidence="2 3">CCUG 70868</strain>
    </source>
</reference>
<evidence type="ECO:0000256" key="1">
    <source>
        <dbReference type="SAM" id="Phobius"/>
    </source>
</evidence>
<dbReference type="EMBL" id="PRDG01000004">
    <property type="protein sequence ID" value="MBP2623824.1"/>
    <property type="molecule type" value="Genomic_DNA"/>
</dbReference>
<name>A0ABS5B740_9STRE</name>
<feature type="transmembrane region" description="Helical" evidence="1">
    <location>
        <begin position="227"/>
        <end position="249"/>
    </location>
</feature>
<dbReference type="PANTHER" id="PTHR37305">
    <property type="entry name" value="INTEGRAL MEMBRANE PROTEIN-RELATED"/>
    <property type="match status" value="1"/>
</dbReference>
<keyword evidence="1" id="KW-0472">Membrane</keyword>
<feature type="transmembrane region" description="Helical" evidence="1">
    <location>
        <begin position="20"/>
        <end position="41"/>
    </location>
</feature>
<comment type="caution">
    <text evidence="2">The sequence shown here is derived from an EMBL/GenBank/DDBJ whole genome shotgun (WGS) entry which is preliminary data.</text>
</comment>
<feature type="transmembrane region" description="Helical" evidence="1">
    <location>
        <begin position="56"/>
        <end position="73"/>
    </location>
</feature>